<dbReference type="Proteomes" id="UP000030758">
    <property type="component" value="Unassembled WGS sequence"/>
</dbReference>
<evidence type="ECO:0000313" key="3">
    <source>
        <dbReference type="Proteomes" id="UP000030764"/>
    </source>
</evidence>
<dbReference type="EMBL" id="KL363197">
    <property type="protein sequence ID" value="KFD55892.1"/>
    <property type="molecule type" value="Genomic_DNA"/>
</dbReference>
<accession>A0A085NL83</accession>
<proteinExistence type="predicted"/>
<evidence type="ECO:0000313" key="1">
    <source>
        <dbReference type="EMBL" id="KFD55892.1"/>
    </source>
</evidence>
<dbReference type="AlphaFoldDB" id="A0A085NL83"/>
<dbReference type="Proteomes" id="UP000030764">
    <property type="component" value="Unassembled WGS sequence"/>
</dbReference>
<reference evidence="2 3" key="1">
    <citation type="journal article" date="2014" name="Nat. Genet.">
        <title>Genome and transcriptome of the porcine whipworm Trichuris suis.</title>
        <authorList>
            <person name="Jex A.R."/>
            <person name="Nejsum P."/>
            <person name="Schwarz E.M."/>
            <person name="Hu L."/>
            <person name="Young N.D."/>
            <person name="Hall R.S."/>
            <person name="Korhonen P.K."/>
            <person name="Liao S."/>
            <person name="Thamsborg S."/>
            <person name="Xia J."/>
            <person name="Xu P."/>
            <person name="Wang S."/>
            <person name="Scheerlinck J.P."/>
            <person name="Hofmann A."/>
            <person name="Sternberg P.W."/>
            <person name="Wang J."/>
            <person name="Gasser R.B."/>
        </authorList>
    </citation>
    <scope>NUCLEOTIDE SEQUENCE [LARGE SCALE GENOMIC DNA]</scope>
    <source>
        <strain evidence="2">DCEP-RM93F</strain>
        <strain evidence="1">DCEP-RM93M</strain>
    </source>
</reference>
<protein>
    <submittedName>
        <fullName evidence="2">Uncharacterized protein</fullName>
    </submittedName>
</protein>
<name>A0A085NL83_9BILA</name>
<evidence type="ECO:0000313" key="2">
    <source>
        <dbReference type="EMBL" id="KFD70229.1"/>
    </source>
</evidence>
<keyword evidence="3" id="KW-1185">Reference proteome</keyword>
<gene>
    <name evidence="1" type="ORF">M513_03331</name>
    <name evidence="2" type="ORF">M514_03331</name>
</gene>
<organism evidence="2">
    <name type="scientific">Trichuris suis</name>
    <name type="common">pig whipworm</name>
    <dbReference type="NCBI Taxonomy" id="68888"/>
    <lineage>
        <taxon>Eukaryota</taxon>
        <taxon>Metazoa</taxon>
        <taxon>Ecdysozoa</taxon>
        <taxon>Nematoda</taxon>
        <taxon>Enoplea</taxon>
        <taxon>Dorylaimia</taxon>
        <taxon>Trichinellida</taxon>
        <taxon>Trichuridae</taxon>
        <taxon>Trichuris</taxon>
    </lineage>
</organism>
<sequence>MKLDGTEYNGIHPYAMTVNERSKQNLVAANVYTAGHWRRHNGAKIVTAMKKSELETSPRGKAAIRNRVNSSVRALSIEKKQLCYKYPTCESDQLG</sequence>
<dbReference type="EMBL" id="KL367489">
    <property type="protein sequence ID" value="KFD70229.1"/>
    <property type="molecule type" value="Genomic_DNA"/>
</dbReference>